<sequence length="225" mass="22331">MREAYLAVGLALLVCLAGCGMPTGPDDVLGSNGGTVATDSAPTGDDSQSAGDDTATRTVGGGGPAFAGSPTGFLPYSSELPVSGYLRTDEAAGERGVGGSGGDGSVDASAGRTFERTDSATESGPAVVDARVVLYDSPTAAADALSSLVADSRANDSAVAYRETPVDAPVVTVETVEDGQAVTRAMAQYGEAVVVVTARTDSDSYFSGFTRGAVDVTLVKLASSG</sequence>
<organism evidence="2 3">
    <name type="scientific">Salinirubrum litoreum</name>
    <dbReference type="NCBI Taxonomy" id="1126234"/>
    <lineage>
        <taxon>Archaea</taxon>
        <taxon>Methanobacteriati</taxon>
        <taxon>Methanobacteriota</taxon>
        <taxon>Stenosarchaea group</taxon>
        <taxon>Halobacteria</taxon>
        <taxon>Halobacteriales</taxon>
        <taxon>Haloferacaceae</taxon>
        <taxon>Salinirubrum</taxon>
    </lineage>
</organism>
<protein>
    <submittedName>
        <fullName evidence="2">Uncharacterized protein</fullName>
    </submittedName>
</protein>
<dbReference type="RefSeq" id="WP_227231293.1">
    <property type="nucleotide sequence ID" value="NZ_JAJCVJ010000003.1"/>
</dbReference>
<evidence type="ECO:0000313" key="3">
    <source>
        <dbReference type="Proteomes" id="UP001596201"/>
    </source>
</evidence>
<feature type="compositionally biased region" description="Gly residues" evidence="1">
    <location>
        <begin position="95"/>
        <end position="104"/>
    </location>
</feature>
<dbReference type="Proteomes" id="UP001596201">
    <property type="component" value="Unassembled WGS sequence"/>
</dbReference>
<feature type="region of interest" description="Disordered" evidence="1">
    <location>
        <begin position="26"/>
        <end position="73"/>
    </location>
</feature>
<gene>
    <name evidence="2" type="ORF">ACFPJ5_17505</name>
</gene>
<reference evidence="2 3" key="1">
    <citation type="journal article" date="2019" name="Int. J. Syst. Evol. Microbiol.">
        <title>The Global Catalogue of Microorganisms (GCM) 10K type strain sequencing project: providing services to taxonomists for standard genome sequencing and annotation.</title>
        <authorList>
            <consortium name="The Broad Institute Genomics Platform"/>
            <consortium name="The Broad Institute Genome Sequencing Center for Infectious Disease"/>
            <person name="Wu L."/>
            <person name="Ma J."/>
        </authorList>
    </citation>
    <scope>NUCLEOTIDE SEQUENCE [LARGE SCALE GENOMIC DNA]</scope>
    <source>
        <strain evidence="2 3">CGMCC 1.12237</strain>
    </source>
</reference>
<dbReference type="EMBL" id="JBHSKX010000004">
    <property type="protein sequence ID" value="MFC5368722.1"/>
    <property type="molecule type" value="Genomic_DNA"/>
</dbReference>
<evidence type="ECO:0000313" key="2">
    <source>
        <dbReference type="EMBL" id="MFC5368722.1"/>
    </source>
</evidence>
<evidence type="ECO:0000256" key="1">
    <source>
        <dbReference type="SAM" id="MobiDB-lite"/>
    </source>
</evidence>
<comment type="caution">
    <text evidence="2">The sequence shown here is derived from an EMBL/GenBank/DDBJ whole genome shotgun (WGS) entry which is preliminary data.</text>
</comment>
<proteinExistence type="predicted"/>
<feature type="compositionally biased region" description="Polar residues" evidence="1">
    <location>
        <begin position="34"/>
        <end position="51"/>
    </location>
</feature>
<dbReference type="AlphaFoldDB" id="A0ABD5RFX6"/>
<keyword evidence="3" id="KW-1185">Reference proteome</keyword>
<accession>A0ABD5RFX6</accession>
<feature type="region of interest" description="Disordered" evidence="1">
    <location>
        <begin position="92"/>
        <end position="123"/>
    </location>
</feature>
<name>A0ABD5RFX6_9EURY</name>